<keyword evidence="2" id="KW-1133">Transmembrane helix</keyword>
<accession>A0A1D1XGT7</accession>
<evidence type="ECO:0000313" key="4">
    <source>
        <dbReference type="EMBL" id="JAT46513.1"/>
    </source>
</evidence>
<proteinExistence type="predicted"/>
<evidence type="ECO:0000256" key="1">
    <source>
        <dbReference type="SAM" id="MobiDB-lite"/>
    </source>
</evidence>
<dbReference type="InterPro" id="IPR055301">
    <property type="entry name" value="Lea14-like_2"/>
</dbReference>
<feature type="transmembrane region" description="Helical" evidence="2">
    <location>
        <begin position="78"/>
        <end position="100"/>
    </location>
</feature>
<dbReference type="PANTHER" id="PTHR31852">
    <property type="entry name" value="LATE EMBRYOGENESIS ABUNDANT (LEA) HYDROXYPROLINE-RICH GLYCOPROTEIN FAMILY"/>
    <property type="match status" value="1"/>
</dbReference>
<sequence length="236" mass="25032">KAKKGDPIPPPSGERGQQQRKNREEGAKIPSKNSEGNLCIFLLLLTPSDPIPPTVPKPPAGMDKPGGGGRGRTNLASCLVATAFLVLVAAALAAVFFVVFRPREPRIEVNAFQVPSFASANGTARFTFAQYATVRNPNRAAFSHYDSTLQLVGAGNQVAFMFIPAGEIGGGHTQYMTATMAVGAFPVGAGGLVVESRMKLKGKVRVLRFLTHRVEAVARCRVGVSPRDGSVLGFRC</sequence>
<dbReference type="AlphaFoldDB" id="A0A1D1XGT7"/>
<dbReference type="EMBL" id="GDJX01021423">
    <property type="protein sequence ID" value="JAT46513.1"/>
    <property type="molecule type" value="Transcribed_RNA"/>
</dbReference>
<name>A0A1D1XGT7_9ARAE</name>
<evidence type="ECO:0000313" key="3">
    <source>
        <dbReference type="EMBL" id="JAT41604.1"/>
    </source>
</evidence>
<feature type="non-terminal residue" evidence="3">
    <location>
        <position position="1"/>
    </location>
</feature>
<dbReference type="EMBL" id="GDJX01001356">
    <property type="protein sequence ID" value="JAT66580.1"/>
    <property type="molecule type" value="Transcribed_RNA"/>
</dbReference>
<reference evidence="3" key="1">
    <citation type="submission" date="2015-07" db="EMBL/GenBank/DDBJ databases">
        <title>Transcriptome Assembly of Anthurium amnicola.</title>
        <authorList>
            <person name="Suzuki J."/>
        </authorList>
    </citation>
    <scope>NUCLEOTIDE SEQUENCE</scope>
</reference>
<evidence type="ECO:0000313" key="5">
    <source>
        <dbReference type="EMBL" id="JAT66580.1"/>
    </source>
</evidence>
<feature type="transmembrane region" description="Helical" evidence="2">
    <location>
        <begin position="175"/>
        <end position="194"/>
    </location>
</feature>
<evidence type="ECO:0000256" key="2">
    <source>
        <dbReference type="SAM" id="Phobius"/>
    </source>
</evidence>
<keyword evidence="2" id="KW-0472">Membrane</keyword>
<gene>
    <name evidence="3" type="primary">Greb1_0</name>
    <name evidence="5" type="synonym">Greb1_1</name>
    <name evidence="4" type="synonym">Greb1_3</name>
    <name evidence="5" type="ORF">g.30615</name>
    <name evidence="4" type="ORF">g.30617</name>
    <name evidence="3" type="ORF">g.30619</name>
</gene>
<protein>
    <submittedName>
        <fullName evidence="3">Protein GREB1</fullName>
    </submittedName>
</protein>
<feature type="region of interest" description="Disordered" evidence="1">
    <location>
        <begin position="1"/>
        <end position="32"/>
    </location>
</feature>
<dbReference type="EMBL" id="GDJX01026332">
    <property type="protein sequence ID" value="JAT41604.1"/>
    <property type="molecule type" value="Transcribed_RNA"/>
</dbReference>
<organism evidence="3">
    <name type="scientific">Anthurium amnicola</name>
    <dbReference type="NCBI Taxonomy" id="1678845"/>
    <lineage>
        <taxon>Eukaryota</taxon>
        <taxon>Viridiplantae</taxon>
        <taxon>Streptophyta</taxon>
        <taxon>Embryophyta</taxon>
        <taxon>Tracheophyta</taxon>
        <taxon>Spermatophyta</taxon>
        <taxon>Magnoliopsida</taxon>
        <taxon>Liliopsida</taxon>
        <taxon>Araceae</taxon>
        <taxon>Pothoideae</taxon>
        <taxon>Potheae</taxon>
        <taxon>Anthurium</taxon>
    </lineage>
</organism>
<keyword evidence="2" id="KW-0812">Transmembrane</keyword>